<organism evidence="2 3">
    <name type="scientific">Aspergillus oryzae var. brunneus</name>
    <dbReference type="NCBI Taxonomy" id="332754"/>
    <lineage>
        <taxon>Eukaryota</taxon>
        <taxon>Fungi</taxon>
        <taxon>Dikarya</taxon>
        <taxon>Ascomycota</taxon>
        <taxon>Pezizomycotina</taxon>
        <taxon>Eurotiomycetes</taxon>
        <taxon>Eurotiomycetidae</taxon>
        <taxon>Eurotiales</taxon>
        <taxon>Aspergillaceae</taxon>
        <taxon>Aspergillus</taxon>
        <taxon>Aspergillus subgen. Circumdati</taxon>
    </lineage>
</organism>
<dbReference type="Proteomes" id="UP001165189">
    <property type="component" value="Unassembled WGS sequence"/>
</dbReference>
<keyword evidence="1" id="KW-0472">Membrane</keyword>
<keyword evidence="1" id="KW-0812">Transmembrane</keyword>
<evidence type="ECO:0000313" key="2">
    <source>
        <dbReference type="EMBL" id="GMG47113.1"/>
    </source>
</evidence>
<comment type="caution">
    <text evidence="2">The sequence shown here is derived from an EMBL/GenBank/DDBJ whole genome shotgun (WGS) entry which is preliminary data.</text>
</comment>
<dbReference type="EMBL" id="BSYB01000022">
    <property type="protein sequence ID" value="GMG47113.1"/>
    <property type="molecule type" value="Genomic_DNA"/>
</dbReference>
<feature type="transmembrane region" description="Helical" evidence="1">
    <location>
        <begin position="26"/>
        <end position="47"/>
    </location>
</feature>
<proteinExistence type="predicted"/>
<reference evidence="2" key="1">
    <citation type="submission" date="2023-04" db="EMBL/GenBank/DDBJ databases">
        <title>Aspergillus oryzae var. brunneus NBRC 4377.</title>
        <authorList>
            <person name="Ichikawa N."/>
            <person name="Sato H."/>
            <person name="Tonouchi N."/>
        </authorList>
    </citation>
    <scope>NUCLEOTIDE SEQUENCE</scope>
    <source>
        <strain evidence="2">NBRC 4377</strain>
    </source>
</reference>
<sequence length="140" mass="15451">MGIEIGSLKEGRMVGGGETKRRTGRVLAVANLIPAGSTTFILCYILLPTHITVDRPWTTILSWMQCNADHNYPTHDDCDQHILSGQWPSVIGCLQLENAADCVPIPYAEAVGLRLKVYLQRHLENYPCSKVAYVQSHSGS</sequence>
<evidence type="ECO:0000313" key="3">
    <source>
        <dbReference type="Proteomes" id="UP001165189"/>
    </source>
</evidence>
<gene>
    <name evidence="2" type="ORF">Aory05_000587500</name>
</gene>
<keyword evidence="1" id="KW-1133">Transmembrane helix</keyword>
<name>A0ABQ6KY74_ASPOZ</name>
<evidence type="ECO:0000256" key="1">
    <source>
        <dbReference type="SAM" id="Phobius"/>
    </source>
</evidence>
<accession>A0ABQ6KY74</accession>
<protein>
    <submittedName>
        <fullName evidence="2">Unnamed protein product</fullName>
    </submittedName>
</protein>
<keyword evidence="3" id="KW-1185">Reference proteome</keyword>